<dbReference type="AlphaFoldDB" id="A0A2K8ML26"/>
<protein>
    <submittedName>
        <fullName evidence="5">FadR family transcriptional regulator</fullName>
    </submittedName>
</protein>
<organism evidence="5 6">
    <name type="scientific">Sphingomonas psychrotolerans</name>
    <dbReference type="NCBI Taxonomy" id="1327635"/>
    <lineage>
        <taxon>Bacteria</taxon>
        <taxon>Pseudomonadati</taxon>
        <taxon>Pseudomonadota</taxon>
        <taxon>Alphaproteobacteria</taxon>
        <taxon>Sphingomonadales</taxon>
        <taxon>Sphingomonadaceae</taxon>
        <taxon>Sphingomonas</taxon>
    </lineage>
</organism>
<dbReference type="Gene3D" id="1.10.10.10">
    <property type="entry name" value="Winged helix-like DNA-binding domain superfamily/Winged helix DNA-binding domain"/>
    <property type="match status" value="1"/>
</dbReference>
<dbReference type="InterPro" id="IPR011711">
    <property type="entry name" value="GntR_C"/>
</dbReference>
<sequence>MISFRSLSERAISSHDQVARALGMEILAGKHLVGSNLPNEADLLARFQISRTVLREVLKTLSAKGLLAAKARVGTRVTHPVHWNLFDAEVLSWKVAIGLDDDFRRDMAEIRRLIEPRAAALAAERRAEDAIAAIRTALDRMRIVDQEAVRFAQADLDFHLAIGAASGNLLMRSIASVIETALAASFSPIAPREHPELHAETVAKHEAILDAIVAGDAAAASAAMLGVINDAAPRNEGGAGQHGTTQ</sequence>
<dbReference type="InterPro" id="IPR036388">
    <property type="entry name" value="WH-like_DNA-bd_sf"/>
</dbReference>
<dbReference type="InterPro" id="IPR000524">
    <property type="entry name" value="Tscrpt_reg_HTH_GntR"/>
</dbReference>
<reference evidence="5 6" key="1">
    <citation type="submission" date="2017-11" db="EMBL/GenBank/DDBJ databases">
        <title>Complete genome sequence of Sphingomonas sp. Strain Cra20, a psychrotolerant potential plant growth promoting rhizobacteria.</title>
        <authorList>
            <person name="Luo Y."/>
        </authorList>
    </citation>
    <scope>NUCLEOTIDE SEQUENCE [LARGE SCALE GENOMIC DNA]</scope>
    <source>
        <strain evidence="5 6">Cra20</strain>
    </source>
</reference>
<proteinExistence type="predicted"/>
<dbReference type="SUPFAM" id="SSF46785">
    <property type="entry name" value="Winged helix' DNA-binding domain"/>
    <property type="match status" value="1"/>
</dbReference>
<dbReference type="SUPFAM" id="SSF48008">
    <property type="entry name" value="GntR ligand-binding domain-like"/>
    <property type="match status" value="1"/>
</dbReference>
<dbReference type="Proteomes" id="UP000229081">
    <property type="component" value="Chromosome"/>
</dbReference>
<feature type="domain" description="HTH gntR-type" evidence="4">
    <location>
        <begin position="12"/>
        <end position="80"/>
    </location>
</feature>
<dbReference type="PRINTS" id="PR00035">
    <property type="entry name" value="HTHGNTR"/>
</dbReference>
<dbReference type="GO" id="GO:0003700">
    <property type="term" value="F:DNA-binding transcription factor activity"/>
    <property type="evidence" value="ECO:0007669"/>
    <property type="project" value="InterPro"/>
</dbReference>
<dbReference type="CDD" id="cd07377">
    <property type="entry name" value="WHTH_GntR"/>
    <property type="match status" value="1"/>
</dbReference>
<dbReference type="InterPro" id="IPR036390">
    <property type="entry name" value="WH_DNA-bd_sf"/>
</dbReference>
<dbReference type="InterPro" id="IPR008920">
    <property type="entry name" value="TF_FadR/GntR_C"/>
</dbReference>
<dbReference type="SMART" id="SM00895">
    <property type="entry name" value="FCD"/>
    <property type="match status" value="1"/>
</dbReference>
<evidence type="ECO:0000313" key="5">
    <source>
        <dbReference type="EMBL" id="ATY34592.1"/>
    </source>
</evidence>
<dbReference type="PROSITE" id="PS50949">
    <property type="entry name" value="HTH_GNTR"/>
    <property type="match status" value="1"/>
</dbReference>
<dbReference type="OrthoDB" id="9028214at2"/>
<keyword evidence="3" id="KW-0804">Transcription</keyword>
<evidence type="ECO:0000256" key="1">
    <source>
        <dbReference type="ARBA" id="ARBA00023015"/>
    </source>
</evidence>
<accession>A0A2K8ML26</accession>
<evidence type="ECO:0000313" key="6">
    <source>
        <dbReference type="Proteomes" id="UP000229081"/>
    </source>
</evidence>
<dbReference type="EMBL" id="CP024923">
    <property type="protein sequence ID" value="ATY34592.1"/>
    <property type="molecule type" value="Genomic_DNA"/>
</dbReference>
<evidence type="ECO:0000256" key="2">
    <source>
        <dbReference type="ARBA" id="ARBA00023125"/>
    </source>
</evidence>
<keyword evidence="2" id="KW-0238">DNA-binding</keyword>
<dbReference type="Gene3D" id="1.20.120.530">
    <property type="entry name" value="GntR ligand-binding domain-like"/>
    <property type="match status" value="1"/>
</dbReference>
<keyword evidence="6" id="KW-1185">Reference proteome</keyword>
<keyword evidence="1" id="KW-0805">Transcription regulation</keyword>
<dbReference type="GO" id="GO:0003677">
    <property type="term" value="F:DNA binding"/>
    <property type="evidence" value="ECO:0007669"/>
    <property type="project" value="UniProtKB-KW"/>
</dbReference>
<evidence type="ECO:0000256" key="3">
    <source>
        <dbReference type="ARBA" id="ARBA00023163"/>
    </source>
</evidence>
<dbReference type="PANTHER" id="PTHR43537:SF44">
    <property type="entry name" value="GNTR FAMILY REGULATORY PROTEIN"/>
    <property type="match status" value="1"/>
</dbReference>
<dbReference type="Pfam" id="PF07729">
    <property type="entry name" value="FCD"/>
    <property type="match status" value="1"/>
</dbReference>
<evidence type="ECO:0000259" key="4">
    <source>
        <dbReference type="PROSITE" id="PS50949"/>
    </source>
</evidence>
<gene>
    <name evidence="5" type="ORF">CVN68_12440</name>
</gene>
<name>A0A2K8ML26_9SPHN</name>
<dbReference type="SMART" id="SM00345">
    <property type="entry name" value="HTH_GNTR"/>
    <property type="match status" value="1"/>
</dbReference>
<dbReference type="PANTHER" id="PTHR43537">
    <property type="entry name" value="TRANSCRIPTIONAL REGULATOR, GNTR FAMILY"/>
    <property type="match status" value="1"/>
</dbReference>
<dbReference type="Pfam" id="PF00392">
    <property type="entry name" value="GntR"/>
    <property type="match status" value="1"/>
</dbReference>
<dbReference type="KEGG" id="sphc:CVN68_12440"/>